<dbReference type="Proteomes" id="UP000777440">
    <property type="component" value="Unassembled WGS sequence"/>
</dbReference>
<gene>
    <name evidence="1" type="ORF">JNB61_09115</name>
</gene>
<dbReference type="EMBL" id="JAEUAX010000004">
    <property type="protein sequence ID" value="MBW9109930.1"/>
    <property type="molecule type" value="Genomic_DNA"/>
</dbReference>
<name>A0ABS7HXT7_9MICO</name>
<reference evidence="1 2" key="1">
    <citation type="journal article" date="2021" name="MBio">
        <title>Poor Competitiveness of Bradyrhizobium in Pigeon Pea Root Colonization in Indian Soils.</title>
        <authorList>
            <person name="Chalasani D."/>
            <person name="Basu A."/>
            <person name="Pullabhotla S.V.S.R.N."/>
            <person name="Jorrin B."/>
            <person name="Neal A.L."/>
            <person name="Poole P.S."/>
            <person name="Podile A.R."/>
            <person name="Tkacz A."/>
        </authorList>
    </citation>
    <scope>NUCLEOTIDE SEQUENCE [LARGE SCALE GENOMIC DNA]</scope>
    <source>
        <strain evidence="1 2">HU12</strain>
    </source>
</reference>
<evidence type="ECO:0000313" key="1">
    <source>
        <dbReference type="EMBL" id="MBW9109930.1"/>
    </source>
</evidence>
<keyword evidence="2" id="KW-1185">Reference proteome</keyword>
<protein>
    <submittedName>
        <fullName evidence="1">Uncharacterized protein</fullName>
    </submittedName>
</protein>
<evidence type="ECO:0000313" key="2">
    <source>
        <dbReference type="Proteomes" id="UP000777440"/>
    </source>
</evidence>
<dbReference type="RefSeq" id="WP_220339408.1">
    <property type="nucleotide sequence ID" value="NZ_JAEUAX010000004.1"/>
</dbReference>
<accession>A0ABS7HXT7</accession>
<organism evidence="1 2">
    <name type="scientific">Microbacterium ureisolvens</name>
    <dbReference type="NCBI Taxonomy" id="2781186"/>
    <lineage>
        <taxon>Bacteria</taxon>
        <taxon>Bacillati</taxon>
        <taxon>Actinomycetota</taxon>
        <taxon>Actinomycetes</taxon>
        <taxon>Micrococcales</taxon>
        <taxon>Microbacteriaceae</taxon>
        <taxon>Microbacterium</taxon>
    </lineage>
</organism>
<sequence>MPADRGRERVIDVVERPDMAPVHRPRHWAFEYSATVAAEKAEHAFTSQIEHSVPLR</sequence>
<proteinExistence type="predicted"/>
<comment type="caution">
    <text evidence="1">The sequence shown here is derived from an EMBL/GenBank/DDBJ whole genome shotgun (WGS) entry which is preliminary data.</text>
</comment>